<dbReference type="Pfam" id="PF18765">
    <property type="entry name" value="Polbeta"/>
    <property type="match status" value="1"/>
</dbReference>
<dbReference type="AlphaFoldDB" id="A0A366JAL2"/>
<keyword evidence="2" id="KW-0808">Transferase</keyword>
<dbReference type="PANTHER" id="PTHR43852:SF3">
    <property type="entry name" value="NUCLEOTIDYLTRANSFERASE"/>
    <property type="match status" value="1"/>
</dbReference>
<evidence type="ECO:0000313" key="2">
    <source>
        <dbReference type="EMBL" id="RBP83285.1"/>
    </source>
</evidence>
<dbReference type="InterPro" id="IPR041633">
    <property type="entry name" value="Polbeta"/>
</dbReference>
<accession>A0A366JAL2</accession>
<organism evidence="2 3">
    <name type="scientific">Marinomonas rhizomae</name>
    <dbReference type="NCBI Taxonomy" id="491948"/>
    <lineage>
        <taxon>Bacteria</taxon>
        <taxon>Pseudomonadati</taxon>
        <taxon>Pseudomonadota</taxon>
        <taxon>Gammaproteobacteria</taxon>
        <taxon>Oceanospirillales</taxon>
        <taxon>Oceanospirillaceae</taxon>
        <taxon>Marinomonas</taxon>
    </lineage>
</organism>
<dbReference type="PANTHER" id="PTHR43852">
    <property type="entry name" value="NUCLEOTIDYLTRANSFERASE"/>
    <property type="match status" value="1"/>
</dbReference>
<dbReference type="InterPro" id="IPR043519">
    <property type="entry name" value="NT_sf"/>
</dbReference>
<dbReference type="SUPFAM" id="SSF81301">
    <property type="entry name" value="Nucleotidyltransferase"/>
    <property type="match status" value="1"/>
</dbReference>
<name>A0A366JAL2_9GAMM</name>
<dbReference type="Proteomes" id="UP000252792">
    <property type="component" value="Unassembled WGS sequence"/>
</dbReference>
<comment type="caution">
    <text evidence="2">The sequence shown here is derived from an EMBL/GenBank/DDBJ whole genome shotgun (WGS) entry which is preliminary data.</text>
</comment>
<proteinExistence type="predicted"/>
<dbReference type="RefSeq" id="WP_113916830.1">
    <property type="nucleotide sequence ID" value="NZ_QNSE01000007.1"/>
</dbReference>
<evidence type="ECO:0000313" key="3">
    <source>
        <dbReference type="Proteomes" id="UP000252792"/>
    </source>
</evidence>
<gene>
    <name evidence="2" type="ORF">DFP80_107264</name>
</gene>
<reference evidence="2 3" key="1">
    <citation type="submission" date="2018-06" db="EMBL/GenBank/DDBJ databases">
        <title>Genomic Encyclopedia of Type Strains, Phase III (KMG-III): the genomes of soil and plant-associated and newly described type strains.</title>
        <authorList>
            <person name="Whitman W."/>
        </authorList>
    </citation>
    <scope>NUCLEOTIDE SEQUENCE [LARGE SCALE GENOMIC DNA]</scope>
    <source>
        <strain evidence="2 3">CECT 7377</strain>
    </source>
</reference>
<sequence>MIEQDFIRCKMQLLKLAEADPQINALWLYGSHAKGLAHEYSDLDLAVQFTRHEMNIFTRRMRPEMLLIDWQKSLQLGDGQLSVIDIMQAPILLGIEVIQANTLWYCRERGLMLQGVGKIMSRYEIDYLQQEKITAAEGYGR</sequence>
<dbReference type="OrthoDB" id="5899752at2"/>
<dbReference type="EMBL" id="QNSE01000007">
    <property type="protein sequence ID" value="RBP83285.1"/>
    <property type="molecule type" value="Genomic_DNA"/>
</dbReference>
<evidence type="ECO:0000259" key="1">
    <source>
        <dbReference type="Pfam" id="PF18765"/>
    </source>
</evidence>
<keyword evidence="3" id="KW-1185">Reference proteome</keyword>
<dbReference type="Gene3D" id="3.30.460.10">
    <property type="entry name" value="Beta Polymerase, domain 2"/>
    <property type="match status" value="1"/>
</dbReference>
<protein>
    <submittedName>
        <fullName evidence="2">Nucleotidyltransferase-like protein</fullName>
    </submittedName>
</protein>
<dbReference type="GO" id="GO:0016740">
    <property type="term" value="F:transferase activity"/>
    <property type="evidence" value="ECO:0007669"/>
    <property type="project" value="UniProtKB-KW"/>
</dbReference>
<dbReference type="CDD" id="cd05403">
    <property type="entry name" value="NT_KNTase_like"/>
    <property type="match status" value="1"/>
</dbReference>
<dbReference type="InterPro" id="IPR052930">
    <property type="entry name" value="TA_antitoxin_MntA"/>
</dbReference>
<feature type="domain" description="Polymerase beta nucleotidyltransferase" evidence="1">
    <location>
        <begin position="13"/>
        <end position="108"/>
    </location>
</feature>